<feature type="non-terminal residue" evidence="1">
    <location>
        <position position="55"/>
    </location>
</feature>
<evidence type="ECO:0000313" key="2">
    <source>
        <dbReference type="Proteomes" id="UP001529510"/>
    </source>
</evidence>
<feature type="non-terminal residue" evidence="1">
    <location>
        <position position="1"/>
    </location>
</feature>
<accession>A0ABD0NVD8</accession>
<dbReference type="EMBL" id="JAMKFB020000020">
    <property type="protein sequence ID" value="KAL0164931.1"/>
    <property type="molecule type" value="Genomic_DNA"/>
</dbReference>
<dbReference type="Proteomes" id="UP001529510">
    <property type="component" value="Unassembled WGS sequence"/>
</dbReference>
<dbReference type="AlphaFoldDB" id="A0ABD0NVD8"/>
<sequence length="55" mass="6254">ASNPLWQNRGPVSTGGRFRCPSCRHEVVLDRHGVYGLQRNLLVENIIDIYKSETT</sequence>
<comment type="caution">
    <text evidence="1">The sequence shown here is derived from an EMBL/GenBank/DDBJ whole genome shotgun (WGS) entry which is preliminary data.</text>
</comment>
<name>A0ABD0NVD8_CIRMR</name>
<proteinExistence type="predicted"/>
<organism evidence="1 2">
    <name type="scientific">Cirrhinus mrigala</name>
    <name type="common">Mrigala</name>
    <dbReference type="NCBI Taxonomy" id="683832"/>
    <lineage>
        <taxon>Eukaryota</taxon>
        <taxon>Metazoa</taxon>
        <taxon>Chordata</taxon>
        <taxon>Craniata</taxon>
        <taxon>Vertebrata</taxon>
        <taxon>Euteleostomi</taxon>
        <taxon>Actinopterygii</taxon>
        <taxon>Neopterygii</taxon>
        <taxon>Teleostei</taxon>
        <taxon>Ostariophysi</taxon>
        <taxon>Cypriniformes</taxon>
        <taxon>Cyprinidae</taxon>
        <taxon>Labeoninae</taxon>
        <taxon>Labeonini</taxon>
        <taxon>Cirrhinus</taxon>
    </lineage>
</organism>
<gene>
    <name evidence="1" type="ORF">M9458_040684</name>
</gene>
<keyword evidence="2" id="KW-1185">Reference proteome</keyword>
<reference evidence="1 2" key="1">
    <citation type="submission" date="2024-05" db="EMBL/GenBank/DDBJ databases">
        <title>Genome sequencing and assembly of Indian major carp, Cirrhinus mrigala (Hamilton, 1822).</title>
        <authorList>
            <person name="Mohindra V."/>
            <person name="Chowdhury L.M."/>
            <person name="Lal K."/>
            <person name="Jena J.K."/>
        </authorList>
    </citation>
    <scope>NUCLEOTIDE SEQUENCE [LARGE SCALE GENOMIC DNA]</scope>
    <source>
        <strain evidence="1">CM1030</strain>
        <tissue evidence="1">Blood</tissue>
    </source>
</reference>
<protein>
    <submittedName>
        <fullName evidence="1">Uncharacterized protein</fullName>
    </submittedName>
</protein>
<evidence type="ECO:0000313" key="1">
    <source>
        <dbReference type="EMBL" id="KAL0164931.1"/>
    </source>
</evidence>